<evidence type="ECO:0000313" key="4">
    <source>
        <dbReference type="EMBL" id="OJT15743.1"/>
    </source>
</evidence>
<evidence type="ECO:0000313" key="5">
    <source>
        <dbReference type="Proteomes" id="UP000184267"/>
    </source>
</evidence>
<dbReference type="InterPro" id="IPR042099">
    <property type="entry name" value="ANL_N_sf"/>
</dbReference>
<dbReference type="Pfam" id="PF00501">
    <property type="entry name" value="AMP-binding"/>
    <property type="match status" value="1"/>
</dbReference>
<comment type="caution">
    <text evidence="4">The sequence shown here is derived from an EMBL/GenBank/DDBJ whole genome shotgun (WGS) entry which is preliminary data.</text>
</comment>
<keyword evidence="5" id="KW-1185">Reference proteome</keyword>
<dbReference type="OrthoDB" id="1700726at2759"/>
<evidence type="ECO:0000259" key="3">
    <source>
        <dbReference type="Pfam" id="PF00501"/>
    </source>
</evidence>
<reference evidence="4 5" key="1">
    <citation type="submission" date="2016-10" db="EMBL/GenBank/DDBJ databases">
        <title>Genome sequence of the basidiomycete white-rot fungus Trametes pubescens.</title>
        <authorList>
            <person name="Makela M.R."/>
            <person name="Granchi Z."/>
            <person name="Peng M."/>
            <person name="De Vries R.P."/>
            <person name="Grigoriev I."/>
            <person name="Riley R."/>
            <person name="Hilden K."/>
        </authorList>
    </citation>
    <scope>NUCLEOTIDE SEQUENCE [LARGE SCALE GENOMIC DNA]</scope>
    <source>
        <strain evidence="4 5">FBCC735</strain>
    </source>
</reference>
<feature type="domain" description="AMP-dependent synthetase/ligase" evidence="3">
    <location>
        <begin position="90"/>
        <end position="481"/>
    </location>
</feature>
<gene>
    <name evidence="4" type="ORF">TRAPUB_4379</name>
</gene>
<dbReference type="PANTHER" id="PTHR43272">
    <property type="entry name" value="LONG-CHAIN-FATTY-ACID--COA LIGASE"/>
    <property type="match status" value="1"/>
</dbReference>
<dbReference type="Gene3D" id="3.40.50.12780">
    <property type="entry name" value="N-terminal domain of ligase-like"/>
    <property type="match status" value="1"/>
</dbReference>
<evidence type="ECO:0000256" key="1">
    <source>
        <dbReference type="ARBA" id="ARBA00022741"/>
    </source>
</evidence>
<proteinExistence type="predicted"/>
<evidence type="ECO:0000256" key="2">
    <source>
        <dbReference type="ARBA" id="ARBA00022840"/>
    </source>
</evidence>
<dbReference type="PROSITE" id="PS00455">
    <property type="entry name" value="AMP_BINDING"/>
    <property type="match status" value="1"/>
</dbReference>
<dbReference type="OMA" id="IWHSYER"/>
<dbReference type="PANTHER" id="PTHR43272:SF33">
    <property type="entry name" value="AMP-BINDING DOMAIN-CONTAINING PROTEIN-RELATED"/>
    <property type="match status" value="1"/>
</dbReference>
<dbReference type="GO" id="GO:0005524">
    <property type="term" value="F:ATP binding"/>
    <property type="evidence" value="ECO:0007669"/>
    <property type="project" value="UniProtKB-KW"/>
</dbReference>
<dbReference type="Proteomes" id="UP000184267">
    <property type="component" value="Unassembled WGS sequence"/>
</dbReference>
<dbReference type="EMBL" id="MNAD01000137">
    <property type="protein sequence ID" value="OJT15743.1"/>
    <property type="molecule type" value="Genomic_DNA"/>
</dbReference>
<dbReference type="InterPro" id="IPR000873">
    <property type="entry name" value="AMP-dep_synth/lig_dom"/>
</dbReference>
<name>A0A1M2W7D3_TRAPU</name>
<accession>A0A1M2W7D3</accession>
<dbReference type="GO" id="GO:0004467">
    <property type="term" value="F:long-chain fatty acid-CoA ligase activity"/>
    <property type="evidence" value="ECO:0007669"/>
    <property type="project" value="TreeGrafter"/>
</dbReference>
<dbReference type="GO" id="GO:0005783">
    <property type="term" value="C:endoplasmic reticulum"/>
    <property type="evidence" value="ECO:0007669"/>
    <property type="project" value="TreeGrafter"/>
</dbReference>
<dbReference type="AlphaFoldDB" id="A0A1M2W7D3"/>
<organism evidence="4 5">
    <name type="scientific">Trametes pubescens</name>
    <name type="common">White-rot fungus</name>
    <dbReference type="NCBI Taxonomy" id="154538"/>
    <lineage>
        <taxon>Eukaryota</taxon>
        <taxon>Fungi</taxon>
        <taxon>Dikarya</taxon>
        <taxon>Basidiomycota</taxon>
        <taxon>Agaricomycotina</taxon>
        <taxon>Agaricomycetes</taxon>
        <taxon>Polyporales</taxon>
        <taxon>Polyporaceae</taxon>
        <taxon>Trametes</taxon>
    </lineage>
</organism>
<dbReference type="GO" id="GO:0016020">
    <property type="term" value="C:membrane"/>
    <property type="evidence" value="ECO:0007669"/>
    <property type="project" value="TreeGrafter"/>
</dbReference>
<protein>
    <submittedName>
        <fullName evidence="4">Long chain acyl-CoA synthetase 7, peroxisomal</fullName>
    </submittedName>
</protein>
<keyword evidence="1" id="KW-0547">Nucleotide-binding</keyword>
<dbReference type="InterPro" id="IPR020845">
    <property type="entry name" value="AMP-binding_CS"/>
</dbReference>
<dbReference type="STRING" id="154538.A0A1M2W7D3"/>
<dbReference type="SUPFAM" id="SSF56801">
    <property type="entry name" value="Acetyl-CoA synthetase-like"/>
    <property type="match status" value="1"/>
</dbReference>
<sequence length="669" mass="73608">MAASRFAHLPVPQNPAADYKKQCIEVPGTKRPGQTAHYRGSAYPYVTIDAPDAFTNLLQIFDEGLRRSKGGRFLGQRPIISKQPLKYADYHVWQSWPEVDVRRRAVGSALHKLFETGTLGGGDLPTVGIWSKNCPNWQVIDLALQAYGKVGVSLYDTLGKDSAEFIVNHAELTVIFATPEHISSLLKLAPLTPVLKMIVSMEPLSPDTKSALSAWGETVNVQIKDIAELEEFGRANLIEVIPAVADQIATICYTSGTTGQPKGVVITHGSMAQAVYGYLHQFEMTNDMSMMSFLPLAHIYERVMELVSVAVGGQIGYTTGDPLLLLDDLKVLQPHFMPSVPRVLNRLYQSAMSAGAAPGIKGALFRKAVATKLHNMRANGQFTHALYDRLVFKKGELLPKIQSSRPVTDELRFSYGMTENCGSFVRAWTDDPTSSGTVGSPLPNAELKLVDVPEMGYSAEDKPFPRGEICMRGAQRFTCYYKDPKKTAETIDEEGWLHTGDVGLLDDCLRLKIVDRVKNIMKLAQGEYVALENIENIYSGHPLVAQLYVHGDSLQSYLIAVVVPDPVQLAALVSRIRSKAVSPTDLATLAEAAKDPQVVAAVLAELTKPAKKRGLKGFEQLRRIHLTLEPLTTENGCLTPTLKIRRKETYEYFKAPLDGLYALGEPSKL</sequence>
<keyword evidence="2" id="KW-0067">ATP-binding</keyword>